<dbReference type="Proteomes" id="UP000828390">
    <property type="component" value="Unassembled WGS sequence"/>
</dbReference>
<proteinExistence type="predicted"/>
<dbReference type="InterPro" id="IPR011009">
    <property type="entry name" value="Kinase-like_dom_sf"/>
</dbReference>
<evidence type="ECO:0000313" key="3">
    <source>
        <dbReference type="Proteomes" id="UP000828390"/>
    </source>
</evidence>
<feature type="domain" description="Serine-threonine/tyrosine-protein kinase catalytic" evidence="1">
    <location>
        <begin position="1"/>
        <end position="36"/>
    </location>
</feature>
<comment type="caution">
    <text evidence="2">The sequence shown here is derived from an EMBL/GenBank/DDBJ whole genome shotgun (WGS) entry which is preliminary data.</text>
</comment>
<name>A0A9D4DC44_DREPO</name>
<dbReference type="InterPro" id="IPR001245">
    <property type="entry name" value="Ser-Thr/Tyr_kinase_cat_dom"/>
</dbReference>
<gene>
    <name evidence="2" type="ORF">DPMN_181064</name>
</gene>
<dbReference type="SUPFAM" id="SSF56112">
    <property type="entry name" value="Protein kinase-like (PK-like)"/>
    <property type="match status" value="1"/>
</dbReference>
<dbReference type="Pfam" id="PF07714">
    <property type="entry name" value="PK_Tyr_Ser-Thr"/>
    <property type="match status" value="1"/>
</dbReference>
<evidence type="ECO:0000313" key="2">
    <source>
        <dbReference type="EMBL" id="KAH3746654.1"/>
    </source>
</evidence>
<dbReference type="GO" id="GO:0004672">
    <property type="term" value="F:protein kinase activity"/>
    <property type="evidence" value="ECO:0007669"/>
    <property type="project" value="InterPro"/>
</dbReference>
<evidence type="ECO:0000259" key="1">
    <source>
        <dbReference type="Pfam" id="PF07714"/>
    </source>
</evidence>
<dbReference type="EMBL" id="JAIWYP010000010">
    <property type="protein sequence ID" value="KAH3746654.1"/>
    <property type="molecule type" value="Genomic_DNA"/>
</dbReference>
<reference evidence="2" key="2">
    <citation type="submission" date="2020-11" db="EMBL/GenBank/DDBJ databases">
        <authorList>
            <person name="McCartney M.A."/>
            <person name="Auch B."/>
            <person name="Kono T."/>
            <person name="Mallez S."/>
            <person name="Becker A."/>
            <person name="Gohl D.M."/>
            <person name="Silverstein K.A.T."/>
            <person name="Koren S."/>
            <person name="Bechman K.B."/>
            <person name="Herman A."/>
            <person name="Abrahante J.E."/>
            <person name="Garbe J."/>
        </authorList>
    </citation>
    <scope>NUCLEOTIDE SEQUENCE</scope>
    <source>
        <strain evidence="2">Duluth1</strain>
        <tissue evidence="2">Whole animal</tissue>
    </source>
</reference>
<dbReference type="AlphaFoldDB" id="A0A9D4DC44"/>
<accession>A0A9D4DC44</accession>
<keyword evidence="3" id="KW-1185">Reference proteome</keyword>
<protein>
    <recommendedName>
        <fullName evidence="1">Serine-threonine/tyrosine-protein kinase catalytic domain-containing protein</fullName>
    </recommendedName>
</protein>
<organism evidence="2 3">
    <name type="scientific">Dreissena polymorpha</name>
    <name type="common">Zebra mussel</name>
    <name type="synonym">Mytilus polymorpha</name>
    <dbReference type="NCBI Taxonomy" id="45954"/>
    <lineage>
        <taxon>Eukaryota</taxon>
        <taxon>Metazoa</taxon>
        <taxon>Spiralia</taxon>
        <taxon>Lophotrochozoa</taxon>
        <taxon>Mollusca</taxon>
        <taxon>Bivalvia</taxon>
        <taxon>Autobranchia</taxon>
        <taxon>Heteroconchia</taxon>
        <taxon>Euheterodonta</taxon>
        <taxon>Imparidentia</taxon>
        <taxon>Neoheterodontei</taxon>
        <taxon>Myida</taxon>
        <taxon>Dreissenoidea</taxon>
        <taxon>Dreissenidae</taxon>
        <taxon>Dreissena</taxon>
    </lineage>
</organism>
<dbReference type="Gene3D" id="1.10.510.10">
    <property type="entry name" value="Transferase(Phosphotransferase) domain 1"/>
    <property type="match status" value="1"/>
</dbReference>
<reference evidence="2" key="1">
    <citation type="journal article" date="2019" name="bioRxiv">
        <title>The Genome of the Zebra Mussel, Dreissena polymorpha: A Resource for Invasive Species Research.</title>
        <authorList>
            <person name="McCartney M.A."/>
            <person name="Auch B."/>
            <person name="Kono T."/>
            <person name="Mallez S."/>
            <person name="Zhang Y."/>
            <person name="Obille A."/>
            <person name="Becker A."/>
            <person name="Abrahante J.E."/>
            <person name="Garbe J."/>
            <person name="Badalamenti J.P."/>
            <person name="Herman A."/>
            <person name="Mangelson H."/>
            <person name="Liachko I."/>
            <person name="Sullivan S."/>
            <person name="Sone E.D."/>
            <person name="Koren S."/>
            <person name="Silverstein K.A.T."/>
            <person name="Beckman K.B."/>
            <person name="Gohl D.M."/>
        </authorList>
    </citation>
    <scope>NUCLEOTIDE SEQUENCE</scope>
    <source>
        <strain evidence="2">Duluth1</strain>
        <tissue evidence="2">Whole animal</tissue>
    </source>
</reference>
<sequence>MPAPQGIPDSVYQLMLKCWDANPSTRITFQEVFKTLKNLTEHPPKGETWS</sequence>